<sequence length="52" mass="5807">MQNPDDFDRLGRANTERHYMTAFVSGAPDMKNAYPRAEIVSKFSTKNIGAVS</sequence>
<comment type="caution">
    <text evidence="1">The sequence shown here is derived from an EMBL/GenBank/DDBJ whole genome shotgun (WGS) entry which is preliminary data.</text>
</comment>
<dbReference type="EMBL" id="JXSL01000030">
    <property type="protein sequence ID" value="KIL98282.1"/>
    <property type="molecule type" value="Genomic_DNA"/>
</dbReference>
<proteinExistence type="predicted"/>
<dbReference type="STRING" id="272627.CCC_01343"/>
<keyword evidence="2" id="KW-1185">Reference proteome</keyword>
<name>A0A0C2U9W9_PARME</name>
<reference evidence="1 2" key="1">
    <citation type="submission" date="2015-01" db="EMBL/GenBank/DDBJ databases">
        <title>Genome Sequence of Magnetospirillum magnetotacticum Strain MS-1.</title>
        <authorList>
            <person name="Marinov G.K."/>
            <person name="Smalley M.D."/>
            <person name="DeSalvo G."/>
        </authorList>
    </citation>
    <scope>NUCLEOTIDE SEQUENCE [LARGE SCALE GENOMIC DNA]</scope>
    <source>
        <strain evidence="1 2">MS-1</strain>
    </source>
</reference>
<evidence type="ECO:0000313" key="1">
    <source>
        <dbReference type="EMBL" id="KIL98282.1"/>
    </source>
</evidence>
<protein>
    <submittedName>
        <fullName evidence="1">Uncharacterized protein</fullName>
    </submittedName>
</protein>
<dbReference type="Proteomes" id="UP000031971">
    <property type="component" value="Unassembled WGS sequence"/>
</dbReference>
<dbReference type="AlphaFoldDB" id="A0A0C2U9W9"/>
<evidence type="ECO:0000313" key="2">
    <source>
        <dbReference type="Proteomes" id="UP000031971"/>
    </source>
</evidence>
<organism evidence="1 2">
    <name type="scientific">Paramagnetospirillum magnetotacticum MS-1</name>
    <dbReference type="NCBI Taxonomy" id="272627"/>
    <lineage>
        <taxon>Bacteria</taxon>
        <taxon>Pseudomonadati</taxon>
        <taxon>Pseudomonadota</taxon>
        <taxon>Alphaproteobacteria</taxon>
        <taxon>Rhodospirillales</taxon>
        <taxon>Magnetospirillaceae</taxon>
        <taxon>Paramagnetospirillum</taxon>
    </lineage>
</organism>
<accession>A0A0C2U9W9</accession>
<gene>
    <name evidence="1" type="ORF">CCC_01343</name>
</gene>